<evidence type="ECO:0000259" key="2">
    <source>
        <dbReference type="Pfam" id="PF08241"/>
    </source>
</evidence>
<evidence type="ECO:0000313" key="3">
    <source>
        <dbReference type="EMBL" id="GMH68785.1"/>
    </source>
</evidence>
<feature type="region of interest" description="Disordered" evidence="1">
    <location>
        <begin position="89"/>
        <end position="111"/>
    </location>
</feature>
<organism evidence="3 4">
    <name type="scientific">Triparma strigata</name>
    <dbReference type="NCBI Taxonomy" id="1606541"/>
    <lineage>
        <taxon>Eukaryota</taxon>
        <taxon>Sar</taxon>
        <taxon>Stramenopiles</taxon>
        <taxon>Ochrophyta</taxon>
        <taxon>Bolidophyceae</taxon>
        <taxon>Parmales</taxon>
        <taxon>Triparmaceae</taxon>
        <taxon>Triparma</taxon>
    </lineage>
</organism>
<feature type="compositionally biased region" description="Pro residues" evidence="1">
    <location>
        <begin position="93"/>
        <end position="106"/>
    </location>
</feature>
<dbReference type="InterPro" id="IPR029063">
    <property type="entry name" value="SAM-dependent_MTases_sf"/>
</dbReference>
<sequence>MVAAATQRAQAKGLDNVECMVLDMQDLGAVATESCDLLSSAHSYPFSPDKPQALAEALRVLKPGGVFGAVVWKSFELLPFAGAMMTRVTGKAPEPPPPGSPPPPPMSLADPAVSDALLSDAGFELLPGTEEAVEFAITDLDQALRYCALPIWDPLSEMEQSGAVPDAWAKYAVAWPEVAEELGHLSDAGFSISGEFRVIVARKPAVVRS</sequence>
<dbReference type="SUPFAM" id="SSF53335">
    <property type="entry name" value="S-adenosyl-L-methionine-dependent methyltransferases"/>
    <property type="match status" value="1"/>
</dbReference>
<comment type="caution">
    <text evidence="3">The sequence shown here is derived from an EMBL/GenBank/DDBJ whole genome shotgun (WGS) entry which is preliminary data.</text>
</comment>
<reference evidence="4" key="1">
    <citation type="journal article" date="2023" name="Commun. Biol.">
        <title>Genome analysis of Parmales, the sister group of diatoms, reveals the evolutionary specialization of diatoms from phago-mixotrophs to photoautotrophs.</title>
        <authorList>
            <person name="Ban H."/>
            <person name="Sato S."/>
            <person name="Yoshikawa S."/>
            <person name="Yamada K."/>
            <person name="Nakamura Y."/>
            <person name="Ichinomiya M."/>
            <person name="Sato N."/>
            <person name="Blanc-Mathieu R."/>
            <person name="Endo H."/>
            <person name="Kuwata A."/>
            <person name="Ogata H."/>
        </authorList>
    </citation>
    <scope>NUCLEOTIDE SEQUENCE [LARGE SCALE GENOMIC DNA]</scope>
    <source>
        <strain evidence="4">NIES 3701</strain>
    </source>
</reference>
<proteinExistence type="predicted"/>
<dbReference type="AlphaFoldDB" id="A0A9W7AJA0"/>
<dbReference type="GO" id="GO:0008757">
    <property type="term" value="F:S-adenosylmethionine-dependent methyltransferase activity"/>
    <property type="evidence" value="ECO:0007669"/>
    <property type="project" value="InterPro"/>
</dbReference>
<dbReference type="CDD" id="cd02440">
    <property type="entry name" value="AdoMet_MTases"/>
    <property type="match status" value="1"/>
</dbReference>
<dbReference type="OrthoDB" id="3355826at2759"/>
<dbReference type="InterPro" id="IPR013216">
    <property type="entry name" value="Methyltransf_11"/>
</dbReference>
<evidence type="ECO:0000313" key="4">
    <source>
        <dbReference type="Proteomes" id="UP001165085"/>
    </source>
</evidence>
<feature type="domain" description="Methyltransferase type 11" evidence="2">
    <location>
        <begin position="1"/>
        <end position="67"/>
    </location>
</feature>
<evidence type="ECO:0000256" key="1">
    <source>
        <dbReference type="SAM" id="MobiDB-lite"/>
    </source>
</evidence>
<accession>A0A9W7AJA0</accession>
<dbReference type="Pfam" id="PF08241">
    <property type="entry name" value="Methyltransf_11"/>
    <property type="match status" value="1"/>
</dbReference>
<name>A0A9W7AJA0_9STRA</name>
<dbReference type="Proteomes" id="UP001165085">
    <property type="component" value="Unassembled WGS sequence"/>
</dbReference>
<protein>
    <recommendedName>
        <fullName evidence="2">Methyltransferase type 11 domain-containing protein</fullName>
    </recommendedName>
</protein>
<gene>
    <name evidence="3" type="ORF">TrST_g5813</name>
</gene>
<keyword evidence="4" id="KW-1185">Reference proteome</keyword>
<dbReference type="Gene3D" id="3.40.50.150">
    <property type="entry name" value="Vaccinia Virus protein VP39"/>
    <property type="match status" value="1"/>
</dbReference>
<dbReference type="EMBL" id="BRXY01000128">
    <property type="protein sequence ID" value="GMH68785.1"/>
    <property type="molecule type" value="Genomic_DNA"/>
</dbReference>